<reference evidence="4 5" key="1">
    <citation type="journal article" date="2024" name="G3 (Bethesda)">
        <title>Genome assembly of Hibiscus sabdariffa L. provides insights into metabolisms of medicinal natural products.</title>
        <authorList>
            <person name="Kim T."/>
        </authorList>
    </citation>
    <scope>NUCLEOTIDE SEQUENCE [LARGE SCALE GENOMIC DNA]</scope>
    <source>
        <strain evidence="4">TK-2024</strain>
        <tissue evidence="4">Old leaves</tissue>
    </source>
</reference>
<accession>A0ABR2SPT2</accession>
<proteinExistence type="predicted"/>
<dbReference type="Pfam" id="PF01842">
    <property type="entry name" value="ACT"/>
    <property type="match status" value="1"/>
</dbReference>
<dbReference type="InterPro" id="IPR002912">
    <property type="entry name" value="ACT_dom"/>
</dbReference>
<dbReference type="EMBL" id="JBBPBN010000012">
    <property type="protein sequence ID" value="KAK9027152.1"/>
    <property type="molecule type" value="Genomic_DNA"/>
</dbReference>
<dbReference type="SUPFAM" id="SSF55021">
    <property type="entry name" value="ACT-like"/>
    <property type="match status" value="1"/>
</dbReference>
<evidence type="ECO:0000313" key="5">
    <source>
        <dbReference type="Proteomes" id="UP001396334"/>
    </source>
</evidence>
<dbReference type="Proteomes" id="UP001396334">
    <property type="component" value="Unassembled WGS sequence"/>
</dbReference>
<name>A0ABR2SPT2_9ROSI</name>
<evidence type="ECO:0000259" key="3">
    <source>
        <dbReference type="PROSITE" id="PS51671"/>
    </source>
</evidence>
<protein>
    <recommendedName>
        <fullName evidence="2">ACT domain-containing protein ACR</fullName>
    </recommendedName>
    <alternativeName>
        <fullName evidence="2">Protein ACT DOMAIN REPEATS</fullName>
    </alternativeName>
</protein>
<keyword evidence="1 2" id="KW-0677">Repeat</keyword>
<dbReference type="InterPro" id="IPR040217">
    <property type="entry name" value="ACR1-12"/>
</dbReference>
<gene>
    <name evidence="4" type="ORF">V6N11_066995</name>
</gene>
<organism evidence="4 5">
    <name type="scientific">Hibiscus sabdariffa</name>
    <name type="common">roselle</name>
    <dbReference type="NCBI Taxonomy" id="183260"/>
    <lineage>
        <taxon>Eukaryota</taxon>
        <taxon>Viridiplantae</taxon>
        <taxon>Streptophyta</taxon>
        <taxon>Embryophyta</taxon>
        <taxon>Tracheophyta</taxon>
        <taxon>Spermatophyta</taxon>
        <taxon>Magnoliopsida</taxon>
        <taxon>eudicotyledons</taxon>
        <taxon>Gunneridae</taxon>
        <taxon>Pentapetalae</taxon>
        <taxon>rosids</taxon>
        <taxon>malvids</taxon>
        <taxon>Malvales</taxon>
        <taxon>Malvaceae</taxon>
        <taxon>Malvoideae</taxon>
        <taxon>Hibiscus</taxon>
    </lineage>
</organism>
<evidence type="ECO:0000313" key="4">
    <source>
        <dbReference type="EMBL" id="KAK9027152.1"/>
    </source>
</evidence>
<comment type="function">
    <text evidence="2">Binds amino acids.</text>
</comment>
<dbReference type="PROSITE" id="PS51671">
    <property type="entry name" value="ACT"/>
    <property type="match status" value="1"/>
</dbReference>
<dbReference type="PANTHER" id="PTHR31096:SF50">
    <property type="entry name" value="ACT DOMAIN-CONTAINING PROTEIN ACR2"/>
    <property type="match status" value="1"/>
</dbReference>
<keyword evidence="5" id="KW-1185">Reference proteome</keyword>
<feature type="domain" description="ACT" evidence="3">
    <location>
        <begin position="7"/>
        <end position="87"/>
    </location>
</feature>
<comment type="caution">
    <text evidence="4">The sequence shown here is derived from an EMBL/GenBank/DDBJ whole genome shotgun (WGS) entry which is preliminary data.</text>
</comment>
<sequence length="124" mass="13850">MNHQGIRLELSAENRVELLSDITRVLRENGLSVVRADVKTQGEKAVNAFYLKDILGNEVDKRYVESVKKEMDVDVIDFEVKDGGVDNSVCQSSSPLQKSPGFFSLGDALKSQIQRISHNFIPIN</sequence>
<dbReference type="InterPro" id="IPR045865">
    <property type="entry name" value="ACT-like_dom_sf"/>
</dbReference>
<dbReference type="PANTHER" id="PTHR31096">
    <property type="entry name" value="ACT DOMAIN-CONTAINING PROTEIN ACR4-RELATED"/>
    <property type="match status" value="1"/>
</dbReference>
<evidence type="ECO:0000256" key="1">
    <source>
        <dbReference type="ARBA" id="ARBA00022737"/>
    </source>
</evidence>
<evidence type="ECO:0000256" key="2">
    <source>
        <dbReference type="RuleBase" id="RU369043"/>
    </source>
</evidence>